<evidence type="ECO:0000313" key="6">
    <source>
        <dbReference type="Proteomes" id="UP000233565"/>
    </source>
</evidence>
<evidence type="ECO:0000256" key="1">
    <source>
        <dbReference type="ARBA" id="ARBA00022679"/>
    </source>
</evidence>
<feature type="region of interest" description="Disordered" evidence="2">
    <location>
        <begin position="31"/>
        <end position="51"/>
    </location>
</feature>
<name>A0ABX4QSP8_9ACTN</name>
<dbReference type="PANTHER" id="PTHR43685">
    <property type="entry name" value="GLYCOSYLTRANSFERASE"/>
    <property type="match status" value="1"/>
</dbReference>
<dbReference type="InterPro" id="IPR050834">
    <property type="entry name" value="Glycosyltransf_2"/>
</dbReference>
<dbReference type="EMBL" id="PJBV01000035">
    <property type="protein sequence ID" value="PKH37663.1"/>
    <property type="molecule type" value="Genomic_DNA"/>
</dbReference>
<organism evidence="5 6">
    <name type="scientific">Nocardioides alpinus</name>
    <dbReference type="NCBI Taxonomy" id="748909"/>
    <lineage>
        <taxon>Bacteria</taxon>
        <taxon>Bacillati</taxon>
        <taxon>Actinomycetota</taxon>
        <taxon>Actinomycetes</taxon>
        <taxon>Propionibacteriales</taxon>
        <taxon>Nocardioidaceae</taxon>
        <taxon>Nocardioides</taxon>
    </lineage>
</organism>
<protein>
    <submittedName>
        <fullName evidence="5">Glycosyltransferase family 2 protein</fullName>
    </submittedName>
</protein>
<keyword evidence="1" id="KW-0808">Transferase</keyword>
<dbReference type="PANTHER" id="PTHR43685:SF3">
    <property type="entry name" value="SLR2126 PROTEIN"/>
    <property type="match status" value="1"/>
</dbReference>
<sequence>MPSTSGRCGPWTGAFGSRSWPPVLACPAPGWTTSWRGGRPESTRSPPGLPRVAHMPRASIVVPSRGGAARLPVLVASLRAQTEQDVEMIVVIDGDVDDSESLVRRLAEDAPVRSIVFPENRGRAAALNAGFFAAAGDVLIRADDDLELEADFVEHHVRLHEEAPRGVIAMCRDVFPETPYARAYGIEADAAIRAAAFETSSDRTWEWWSGNVSSTRDDFHAVGGYDESFRAYGWEDVEWGYRLHLLGRDILIAPGFTTLHHGPVTSAAERFERAYASGAAYAKFIEKHGAVLPQAQHSASLWNTLVAATSRVASSRSVGVAGRLIDRHVDRLPHAVGHKAVALGIQASSSAGRRRSGR</sequence>
<keyword evidence="6" id="KW-1185">Reference proteome</keyword>
<evidence type="ECO:0000259" key="4">
    <source>
        <dbReference type="Pfam" id="PF02709"/>
    </source>
</evidence>
<feature type="domain" description="Glycosyltransferase 2-like" evidence="3">
    <location>
        <begin position="59"/>
        <end position="192"/>
    </location>
</feature>
<dbReference type="Proteomes" id="UP000233565">
    <property type="component" value="Unassembled WGS sequence"/>
</dbReference>
<evidence type="ECO:0000259" key="3">
    <source>
        <dbReference type="Pfam" id="PF00535"/>
    </source>
</evidence>
<evidence type="ECO:0000313" key="5">
    <source>
        <dbReference type="EMBL" id="PKH37663.1"/>
    </source>
</evidence>
<evidence type="ECO:0000256" key="2">
    <source>
        <dbReference type="SAM" id="MobiDB-lite"/>
    </source>
</evidence>
<dbReference type="InterPro" id="IPR027791">
    <property type="entry name" value="Galactosyl_T_C"/>
</dbReference>
<proteinExistence type="predicted"/>
<dbReference type="Pfam" id="PF00535">
    <property type="entry name" value="Glycos_transf_2"/>
    <property type="match status" value="1"/>
</dbReference>
<feature type="domain" description="Galactosyltransferase C-terminal" evidence="4">
    <location>
        <begin position="203"/>
        <end position="255"/>
    </location>
</feature>
<reference evidence="5 6" key="1">
    <citation type="submission" date="2017-12" db="EMBL/GenBank/DDBJ databases">
        <title>Pharmacopeia of the Arctic Ocean.</title>
        <authorList>
            <person name="Collins E."/>
            <person name="Ducluzeau A.-L."/>
        </authorList>
    </citation>
    <scope>NUCLEOTIDE SEQUENCE [LARGE SCALE GENOMIC DNA]</scope>
    <source>
        <strain evidence="5 6">DSM 23325</strain>
    </source>
</reference>
<dbReference type="Pfam" id="PF02709">
    <property type="entry name" value="Glyco_transf_7C"/>
    <property type="match status" value="1"/>
</dbReference>
<comment type="caution">
    <text evidence="5">The sequence shown here is derived from an EMBL/GenBank/DDBJ whole genome shotgun (WGS) entry which is preliminary data.</text>
</comment>
<dbReference type="InterPro" id="IPR001173">
    <property type="entry name" value="Glyco_trans_2-like"/>
</dbReference>
<dbReference type="SUPFAM" id="SSF53448">
    <property type="entry name" value="Nucleotide-diphospho-sugar transferases"/>
    <property type="match status" value="1"/>
</dbReference>
<dbReference type="InterPro" id="IPR029044">
    <property type="entry name" value="Nucleotide-diphossugar_trans"/>
</dbReference>
<gene>
    <name evidence="5" type="ORF">CXG46_19755</name>
</gene>
<accession>A0ABX4QSP8</accession>
<dbReference type="Gene3D" id="3.90.550.10">
    <property type="entry name" value="Spore Coat Polysaccharide Biosynthesis Protein SpsA, Chain A"/>
    <property type="match status" value="1"/>
</dbReference>